<dbReference type="CDD" id="cd03801">
    <property type="entry name" value="GT4_PimA-like"/>
    <property type="match status" value="1"/>
</dbReference>
<evidence type="ECO:0000259" key="2">
    <source>
        <dbReference type="Pfam" id="PF13439"/>
    </source>
</evidence>
<keyword evidence="1 3" id="KW-0808">Transferase</keyword>
<dbReference type="InterPro" id="IPR028098">
    <property type="entry name" value="Glyco_trans_4-like_N"/>
</dbReference>
<evidence type="ECO:0000313" key="3">
    <source>
        <dbReference type="EMBL" id="MEK8090740.1"/>
    </source>
</evidence>
<comment type="caution">
    <text evidence="3">The sequence shown here is derived from an EMBL/GenBank/DDBJ whole genome shotgun (WGS) entry which is preliminary data.</text>
</comment>
<dbReference type="Pfam" id="PF13692">
    <property type="entry name" value="Glyco_trans_1_4"/>
    <property type="match status" value="1"/>
</dbReference>
<feature type="domain" description="Glycosyltransferase subfamily 4-like N-terminal" evidence="2">
    <location>
        <begin position="23"/>
        <end position="189"/>
    </location>
</feature>
<keyword evidence="4" id="KW-1185">Reference proteome</keyword>
<dbReference type="PANTHER" id="PTHR46401">
    <property type="entry name" value="GLYCOSYLTRANSFERASE WBBK-RELATED"/>
    <property type="match status" value="1"/>
</dbReference>
<gene>
    <name evidence="3" type="ORF">WOB96_13360</name>
</gene>
<dbReference type="EC" id="2.4.-.-" evidence="3"/>
<dbReference type="Gene3D" id="3.40.50.2000">
    <property type="entry name" value="Glycogen Phosphorylase B"/>
    <property type="match status" value="2"/>
</dbReference>
<sequence>MIATPATQDKQTVRRVLMSADCVGGVWTYAMELARALAAREVEVALAVLGGPMKAAQRAQALDIPGLSLHESDHRLEWMEDPWQDLARAGNWLLDLEAELRPDIVHLNHFAHGDLPWHAPKLVVGHSCVYSWWMGVHGDLPPDTWARYREVVRAGLQAADLVVAPSRTMLTALRAFYGPLPDSRVIANGRTLRQFAPQPKEAFVFAGGRLWDEAKNIGLLAQAAQGLDWPVLVAGDTRHPDGGRADYPDLRLLGPLSQRTITSYFGRAAIYALPARYEPFGLSVLEAGLSGCALVLGDIPSLRENWDGAAIFVSPDDPNELHRALQALIKDAPRRQVLGLRARARASGFSTDAMAEAYLAAYEQAIDSHASLGQVDMGALLGAGARVSHGVYL</sequence>
<dbReference type="RefSeq" id="WP_341371796.1">
    <property type="nucleotide sequence ID" value="NZ_JBBPCO010000015.1"/>
</dbReference>
<reference evidence="3 4" key="1">
    <citation type="submission" date="2024-04" db="EMBL/GenBank/DDBJ databases">
        <authorList>
            <person name="Abashina T."/>
            <person name="Shaikin A."/>
        </authorList>
    </citation>
    <scope>NUCLEOTIDE SEQUENCE [LARGE SCALE GENOMIC DNA]</scope>
    <source>
        <strain evidence="3 4">AAFK</strain>
    </source>
</reference>
<dbReference type="Proteomes" id="UP001446205">
    <property type="component" value="Unassembled WGS sequence"/>
</dbReference>
<dbReference type="Pfam" id="PF13439">
    <property type="entry name" value="Glyco_transf_4"/>
    <property type="match status" value="1"/>
</dbReference>
<dbReference type="SUPFAM" id="SSF53756">
    <property type="entry name" value="UDP-Glycosyltransferase/glycogen phosphorylase"/>
    <property type="match status" value="1"/>
</dbReference>
<dbReference type="PANTHER" id="PTHR46401:SF2">
    <property type="entry name" value="GLYCOSYLTRANSFERASE WBBK-RELATED"/>
    <property type="match status" value="1"/>
</dbReference>
<dbReference type="GO" id="GO:0016757">
    <property type="term" value="F:glycosyltransferase activity"/>
    <property type="evidence" value="ECO:0007669"/>
    <property type="project" value="UniProtKB-KW"/>
</dbReference>
<protein>
    <submittedName>
        <fullName evidence="3">Glycosyltransferase family 4 protein</fullName>
        <ecNumber evidence="3">2.4.-.-</ecNumber>
    </submittedName>
</protein>
<evidence type="ECO:0000313" key="4">
    <source>
        <dbReference type="Proteomes" id="UP001446205"/>
    </source>
</evidence>
<evidence type="ECO:0000256" key="1">
    <source>
        <dbReference type="ARBA" id="ARBA00022679"/>
    </source>
</evidence>
<organism evidence="3 4">
    <name type="scientific">Thermithiobacillus plumbiphilus</name>
    <dbReference type="NCBI Taxonomy" id="1729899"/>
    <lineage>
        <taxon>Bacteria</taxon>
        <taxon>Pseudomonadati</taxon>
        <taxon>Pseudomonadota</taxon>
        <taxon>Acidithiobacillia</taxon>
        <taxon>Acidithiobacillales</taxon>
        <taxon>Thermithiobacillaceae</taxon>
        <taxon>Thermithiobacillus</taxon>
    </lineage>
</organism>
<proteinExistence type="predicted"/>
<keyword evidence="3" id="KW-0328">Glycosyltransferase</keyword>
<name>A0ABU9DB43_9PROT</name>
<accession>A0ABU9DB43</accession>
<dbReference type="EMBL" id="JBBPCO010000015">
    <property type="protein sequence ID" value="MEK8090740.1"/>
    <property type="molecule type" value="Genomic_DNA"/>
</dbReference>